<organism evidence="9 10">
    <name type="scientific">Desmophyllum pertusum</name>
    <dbReference type="NCBI Taxonomy" id="174260"/>
    <lineage>
        <taxon>Eukaryota</taxon>
        <taxon>Metazoa</taxon>
        <taxon>Cnidaria</taxon>
        <taxon>Anthozoa</taxon>
        <taxon>Hexacorallia</taxon>
        <taxon>Scleractinia</taxon>
        <taxon>Caryophylliina</taxon>
        <taxon>Caryophylliidae</taxon>
        <taxon>Desmophyllum</taxon>
    </lineage>
</organism>
<dbReference type="Proteomes" id="UP001163046">
    <property type="component" value="Unassembled WGS sequence"/>
</dbReference>
<dbReference type="PROSITE" id="PS51697">
    <property type="entry name" value="ALOG"/>
    <property type="match status" value="1"/>
</dbReference>
<dbReference type="AlphaFoldDB" id="A0A9X0A0N0"/>
<dbReference type="InterPro" id="IPR006936">
    <property type="entry name" value="ALOG_dom"/>
</dbReference>
<dbReference type="InterPro" id="IPR040222">
    <property type="entry name" value="ALOG"/>
</dbReference>
<proteinExistence type="inferred from homology"/>
<sequence>MSKASKSPRAIPVSNDLKEEFEHWRFLDSWSGFLPWKDEKHFQLNVFSDASGSGWGGVLRFPSQPQQELYGHWDLAELDLPIIVKEALALLFVLRRVAHLSCGFQPSPPLVSPSAANVVLDLPAIDRIISSLQSARAAKPYEKQKSSLHLELESFLSSLPTPKSSISASPKDVIRFLVWKDYKGKTKIHMPSCPNFGTRSKLKCGCLSRLASGTVDNTIGKLRSIFNSIGRSGDWSGLSPGNPAAHQSIKKYLASISEEQAQARVSPCQAVPLFFDKFAKLCAHLRNRAFLPSISPLERYIVSRDLAFFCLDFNSGDRASDLGRVYTKEVLLLPEKQGLLFHHTFGKTLRGKYSNIFTIKTCLHDSIVCPVVNLTTYVKLADLMTINLRDGFLFRATDAKGRVSSSPFVGSTVANRLRLHLTTLNIFQGETMHSFRSGCSITLSLLGASDDQVARHVGWKSIQTAQYYSQVSKVMELSLPASLLAQGSVKGKDNVSHAESVGAEFRARNDLEGLALAFP</sequence>
<keyword evidence="7" id="KW-0539">Nucleus</keyword>
<protein>
    <recommendedName>
        <fullName evidence="8">ALOG domain-containing protein</fullName>
    </recommendedName>
</protein>
<keyword evidence="3" id="KW-0805">Transcription regulation</keyword>
<dbReference type="GO" id="GO:0009299">
    <property type="term" value="P:mRNA transcription"/>
    <property type="evidence" value="ECO:0007669"/>
    <property type="project" value="TreeGrafter"/>
</dbReference>
<name>A0A9X0A0N0_9CNID</name>
<reference evidence="9" key="1">
    <citation type="submission" date="2023-01" db="EMBL/GenBank/DDBJ databases">
        <title>Genome assembly of the deep-sea coral Lophelia pertusa.</title>
        <authorList>
            <person name="Herrera S."/>
            <person name="Cordes E."/>
        </authorList>
    </citation>
    <scope>NUCLEOTIDE SEQUENCE</scope>
    <source>
        <strain evidence="9">USNM1676648</strain>
        <tissue evidence="9">Polyp</tissue>
    </source>
</reference>
<accession>A0A9X0A0N0</accession>
<dbReference type="PANTHER" id="PTHR31165:SF2">
    <property type="entry name" value="ALOG DOMAIN-CONTAINING PROTEIN"/>
    <property type="match status" value="1"/>
</dbReference>
<evidence type="ECO:0000256" key="7">
    <source>
        <dbReference type="ARBA" id="ARBA00023242"/>
    </source>
</evidence>
<dbReference type="GO" id="GO:0005634">
    <property type="term" value="C:nucleus"/>
    <property type="evidence" value="ECO:0007669"/>
    <property type="project" value="UniProtKB-SubCell"/>
</dbReference>
<evidence type="ECO:0000256" key="3">
    <source>
        <dbReference type="ARBA" id="ARBA00023015"/>
    </source>
</evidence>
<keyword evidence="5" id="KW-0804">Transcription</keyword>
<dbReference type="GO" id="GO:0006310">
    <property type="term" value="P:DNA recombination"/>
    <property type="evidence" value="ECO:0007669"/>
    <property type="project" value="UniProtKB-KW"/>
</dbReference>
<dbReference type="InterPro" id="IPR011010">
    <property type="entry name" value="DNA_brk_join_enz"/>
</dbReference>
<keyword evidence="4" id="KW-0238">DNA-binding</keyword>
<evidence type="ECO:0000256" key="4">
    <source>
        <dbReference type="ARBA" id="ARBA00023125"/>
    </source>
</evidence>
<evidence type="ECO:0000313" key="9">
    <source>
        <dbReference type="EMBL" id="KAJ7391202.1"/>
    </source>
</evidence>
<evidence type="ECO:0000256" key="1">
    <source>
        <dbReference type="ARBA" id="ARBA00004123"/>
    </source>
</evidence>
<comment type="caution">
    <text evidence="9">The sequence shown here is derived from an EMBL/GenBank/DDBJ whole genome shotgun (WGS) entry which is preliminary data.</text>
</comment>
<dbReference type="EMBL" id="MU825407">
    <property type="protein sequence ID" value="KAJ7391202.1"/>
    <property type="molecule type" value="Genomic_DNA"/>
</dbReference>
<evidence type="ECO:0000256" key="5">
    <source>
        <dbReference type="ARBA" id="ARBA00023163"/>
    </source>
</evidence>
<dbReference type="SUPFAM" id="SSF56349">
    <property type="entry name" value="DNA breaking-rejoining enzymes"/>
    <property type="match status" value="1"/>
</dbReference>
<dbReference type="InterPro" id="IPR013762">
    <property type="entry name" value="Integrase-like_cat_sf"/>
</dbReference>
<keyword evidence="10" id="KW-1185">Reference proteome</keyword>
<evidence type="ECO:0000256" key="2">
    <source>
        <dbReference type="ARBA" id="ARBA00010308"/>
    </source>
</evidence>
<comment type="subcellular location">
    <subcellularLocation>
        <location evidence="1">Nucleus</location>
    </subcellularLocation>
</comment>
<dbReference type="Pfam" id="PF04852">
    <property type="entry name" value="ALOG_dom"/>
    <property type="match status" value="1"/>
</dbReference>
<dbReference type="Gene3D" id="1.10.443.10">
    <property type="entry name" value="Intergrase catalytic core"/>
    <property type="match status" value="1"/>
</dbReference>
<gene>
    <name evidence="9" type="ORF">OS493_019333</name>
</gene>
<dbReference type="PANTHER" id="PTHR31165">
    <property type="entry name" value="PROTEIN G1-LIKE2"/>
    <property type="match status" value="1"/>
</dbReference>
<comment type="similarity">
    <text evidence="2">Belongs to the plant homeotic and developmental regulators ALOG protein family.</text>
</comment>
<dbReference type="GO" id="GO:0015074">
    <property type="term" value="P:DNA integration"/>
    <property type="evidence" value="ECO:0007669"/>
    <property type="project" value="InterPro"/>
</dbReference>
<evidence type="ECO:0000313" key="10">
    <source>
        <dbReference type="Proteomes" id="UP001163046"/>
    </source>
</evidence>
<evidence type="ECO:0000259" key="8">
    <source>
        <dbReference type="PROSITE" id="PS51697"/>
    </source>
</evidence>
<dbReference type="GO" id="GO:0003677">
    <property type="term" value="F:DNA binding"/>
    <property type="evidence" value="ECO:0007669"/>
    <property type="project" value="UniProtKB-KW"/>
</dbReference>
<dbReference type="OrthoDB" id="1101852at2759"/>
<feature type="domain" description="ALOG" evidence="8">
    <location>
        <begin position="140"/>
        <end position="272"/>
    </location>
</feature>
<evidence type="ECO:0000256" key="6">
    <source>
        <dbReference type="ARBA" id="ARBA00023172"/>
    </source>
</evidence>
<keyword evidence="6" id="KW-0233">DNA recombination</keyword>